<organism evidence="1 2">
    <name type="scientific">Coniosporium uncinatum</name>
    <dbReference type="NCBI Taxonomy" id="93489"/>
    <lineage>
        <taxon>Eukaryota</taxon>
        <taxon>Fungi</taxon>
        <taxon>Dikarya</taxon>
        <taxon>Ascomycota</taxon>
        <taxon>Pezizomycotina</taxon>
        <taxon>Dothideomycetes</taxon>
        <taxon>Dothideomycetes incertae sedis</taxon>
        <taxon>Coniosporium</taxon>
    </lineage>
</organism>
<dbReference type="Proteomes" id="UP001186974">
    <property type="component" value="Unassembled WGS sequence"/>
</dbReference>
<evidence type="ECO:0000313" key="1">
    <source>
        <dbReference type="EMBL" id="KAK3059763.1"/>
    </source>
</evidence>
<protein>
    <submittedName>
        <fullName evidence="1">Uncharacterized protein</fullName>
    </submittedName>
</protein>
<name>A0ACC3CZV0_9PEZI</name>
<accession>A0ACC3CZV0</accession>
<proteinExistence type="predicted"/>
<keyword evidence="2" id="KW-1185">Reference proteome</keyword>
<reference evidence="1" key="1">
    <citation type="submission" date="2024-09" db="EMBL/GenBank/DDBJ databases">
        <title>Black Yeasts Isolated from many extreme environments.</title>
        <authorList>
            <person name="Coleine C."/>
            <person name="Stajich J.E."/>
            <person name="Selbmann L."/>
        </authorList>
    </citation>
    <scope>NUCLEOTIDE SEQUENCE</scope>
    <source>
        <strain evidence="1">CCFEE 5737</strain>
    </source>
</reference>
<evidence type="ECO:0000313" key="2">
    <source>
        <dbReference type="Proteomes" id="UP001186974"/>
    </source>
</evidence>
<comment type="caution">
    <text evidence="1">The sequence shown here is derived from an EMBL/GenBank/DDBJ whole genome shotgun (WGS) entry which is preliminary data.</text>
</comment>
<feature type="non-terminal residue" evidence="1">
    <location>
        <position position="1"/>
    </location>
</feature>
<gene>
    <name evidence="1" type="ORF">LTS18_010103</name>
</gene>
<dbReference type="EMBL" id="JAWDJW010009127">
    <property type="protein sequence ID" value="KAK3059763.1"/>
    <property type="molecule type" value="Genomic_DNA"/>
</dbReference>
<sequence length="128" mass="14702">GAQDAQQLGYVTYEVHMRVVANKTQMFVWMAGQFEKYGRLAPRSVRLLSRAVEEALGKRTEKLGGLDLVIVLKKLWLFDFTYVQHEERALWVRERWDGEGEVDESLYGLPIYGFNGSEDGQFERIVGG</sequence>